<name>A0ABP4INZ3_9PSEU</name>
<dbReference type="Proteomes" id="UP001501414">
    <property type="component" value="Unassembled WGS sequence"/>
</dbReference>
<comment type="caution">
    <text evidence="2">The sequence shown here is derived from an EMBL/GenBank/DDBJ whole genome shotgun (WGS) entry which is preliminary data.</text>
</comment>
<evidence type="ECO:0000313" key="2">
    <source>
        <dbReference type="EMBL" id="GAA1392890.1"/>
    </source>
</evidence>
<evidence type="ECO:0008006" key="4">
    <source>
        <dbReference type="Google" id="ProtNLM"/>
    </source>
</evidence>
<gene>
    <name evidence="2" type="ORF">GCM10009613_38690</name>
</gene>
<evidence type="ECO:0000313" key="3">
    <source>
        <dbReference type="Proteomes" id="UP001501414"/>
    </source>
</evidence>
<protein>
    <recommendedName>
        <fullName evidence="4">PE domain-containing protein</fullName>
    </recommendedName>
</protein>
<evidence type="ECO:0000256" key="1">
    <source>
        <dbReference type="SAM" id="MobiDB-lite"/>
    </source>
</evidence>
<organism evidence="2 3">
    <name type="scientific">Pseudonocardia kongjuensis</name>
    <dbReference type="NCBI Taxonomy" id="102227"/>
    <lineage>
        <taxon>Bacteria</taxon>
        <taxon>Bacillati</taxon>
        <taxon>Actinomycetota</taxon>
        <taxon>Actinomycetes</taxon>
        <taxon>Pseudonocardiales</taxon>
        <taxon>Pseudonocardiaceae</taxon>
        <taxon>Pseudonocardia</taxon>
    </lineage>
</organism>
<sequence>MRTAAREPPPRTGTTPTFPAVDIDARVPRGTASDSLMTQINISNVLEVHAALEHQIHSIQTAIIKAAPLRNIPRCGDDLVSRDAQKMFQAKIDHILDTHDVYLAELHEACTRLKDAAVQYGLIEDETAESFR</sequence>
<keyword evidence="3" id="KW-1185">Reference proteome</keyword>
<proteinExistence type="predicted"/>
<dbReference type="EMBL" id="BAAAJK010000020">
    <property type="protein sequence ID" value="GAA1392890.1"/>
    <property type="molecule type" value="Genomic_DNA"/>
</dbReference>
<reference evidence="3" key="1">
    <citation type="journal article" date="2019" name="Int. J. Syst. Evol. Microbiol.">
        <title>The Global Catalogue of Microorganisms (GCM) 10K type strain sequencing project: providing services to taxonomists for standard genome sequencing and annotation.</title>
        <authorList>
            <consortium name="The Broad Institute Genomics Platform"/>
            <consortium name="The Broad Institute Genome Sequencing Center for Infectious Disease"/>
            <person name="Wu L."/>
            <person name="Ma J."/>
        </authorList>
    </citation>
    <scope>NUCLEOTIDE SEQUENCE [LARGE SCALE GENOMIC DNA]</scope>
    <source>
        <strain evidence="3">JCM 11896</strain>
    </source>
</reference>
<accession>A0ABP4INZ3</accession>
<feature type="region of interest" description="Disordered" evidence="1">
    <location>
        <begin position="1"/>
        <end position="21"/>
    </location>
</feature>